<protein>
    <submittedName>
        <fullName evidence="3">Uncharacterized protein</fullName>
    </submittedName>
</protein>
<feature type="region of interest" description="Disordered" evidence="1">
    <location>
        <begin position="79"/>
        <end position="141"/>
    </location>
</feature>
<evidence type="ECO:0000313" key="4">
    <source>
        <dbReference type="Proteomes" id="UP000788262"/>
    </source>
</evidence>
<proteinExistence type="predicted"/>
<accession>A0ABS2VXF7</accession>
<sequence length="141" mass="15075">MATTLLARGRTATAAGALLLTLGAAPATHATVPGATRVDTPWHQSPKTTRRTVDHGWSADCNEGDGTCTYCPVMPPRQRGEQREEAFHRAMVSRRTDPARRAGHAVTDSDPASTLRAYADLMPSGRRADPQSSGHCPDRTA</sequence>
<organism evidence="3 4">
    <name type="scientific">Streptomyces actuosus</name>
    <dbReference type="NCBI Taxonomy" id="1885"/>
    <lineage>
        <taxon>Bacteria</taxon>
        <taxon>Bacillati</taxon>
        <taxon>Actinomycetota</taxon>
        <taxon>Actinomycetes</taxon>
        <taxon>Kitasatosporales</taxon>
        <taxon>Streptomycetaceae</taxon>
        <taxon>Streptomyces</taxon>
    </lineage>
</organism>
<dbReference type="EMBL" id="JAFFZS010000030">
    <property type="protein sequence ID" value="MBN0047833.1"/>
    <property type="molecule type" value="Genomic_DNA"/>
</dbReference>
<dbReference type="RefSeq" id="WP_205385963.1">
    <property type="nucleotide sequence ID" value="NZ_JAFFZS010000030.1"/>
</dbReference>
<reference evidence="3 4" key="1">
    <citation type="submission" date="2021-02" db="EMBL/GenBank/DDBJ databases">
        <title>Whole genome sequencing of Streptomyces actuosus VRA1.</title>
        <authorList>
            <person name="Sen G."/>
            <person name="Sen A."/>
        </authorList>
    </citation>
    <scope>NUCLEOTIDE SEQUENCE [LARGE SCALE GENOMIC DNA]</scope>
    <source>
        <strain evidence="3 4">VRA1</strain>
    </source>
</reference>
<keyword evidence="2" id="KW-0732">Signal</keyword>
<evidence type="ECO:0000256" key="1">
    <source>
        <dbReference type="SAM" id="MobiDB-lite"/>
    </source>
</evidence>
<name>A0ABS2VXF7_STRAS</name>
<feature type="chain" id="PRO_5047015036" evidence="2">
    <location>
        <begin position="31"/>
        <end position="141"/>
    </location>
</feature>
<keyword evidence="4" id="KW-1185">Reference proteome</keyword>
<gene>
    <name evidence="3" type="ORF">JS756_27730</name>
</gene>
<feature type="compositionally biased region" description="Basic and acidic residues" evidence="1">
    <location>
        <begin position="79"/>
        <end position="100"/>
    </location>
</feature>
<dbReference type="Proteomes" id="UP000788262">
    <property type="component" value="Unassembled WGS sequence"/>
</dbReference>
<evidence type="ECO:0000256" key="2">
    <source>
        <dbReference type="SAM" id="SignalP"/>
    </source>
</evidence>
<feature type="signal peptide" evidence="2">
    <location>
        <begin position="1"/>
        <end position="30"/>
    </location>
</feature>
<feature type="region of interest" description="Disordered" evidence="1">
    <location>
        <begin position="34"/>
        <end position="58"/>
    </location>
</feature>
<comment type="caution">
    <text evidence="3">The sequence shown here is derived from an EMBL/GenBank/DDBJ whole genome shotgun (WGS) entry which is preliminary data.</text>
</comment>
<evidence type="ECO:0000313" key="3">
    <source>
        <dbReference type="EMBL" id="MBN0047833.1"/>
    </source>
</evidence>